<dbReference type="RefSeq" id="WP_308731091.1">
    <property type="nucleotide sequence ID" value="NZ_JAJEQN010000004.1"/>
</dbReference>
<organism evidence="3 4">
    <name type="scientific">Anthropogastromicrobium aceti</name>
    <dbReference type="NCBI Taxonomy" id="2981768"/>
    <lineage>
        <taxon>Bacteria</taxon>
        <taxon>Bacillati</taxon>
        <taxon>Bacillota</taxon>
        <taxon>Clostridia</taxon>
        <taxon>Lachnospirales</taxon>
        <taxon>Lachnospiraceae</taxon>
        <taxon>Anthropogastromicrobium</taxon>
    </lineage>
</organism>
<dbReference type="SUPFAM" id="SSF53474">
    <property type="entry name" value="alpha/beta-Hydrolases"/>
    <property type="match status" value="1"/>
</dbReference>
<keyword evidence="4" id="KW-1185">Reference proteome</keyword>
<dbReference type="Gene3D" id="3.40.50.1820">
    <property type="entry name" value="alpha/beta hydrolase"/>
    <property type="match status" value="1"/>
</dbReference>
<protein>
    <submittedName>
        <fullName evidence="3">Alpha/beta hydrolase</fullName>
    </submittedName>
</protein>
<evidence type="ECO:0000313" key="4">
    <source>
        <dbReference type="Proteomes" id="UP001198200"/>
    </source>
</evidence>
<evidence type="ECO:0000259" key="2">
    <source>
        <dbReference type="Pfam" id="PF20434"/>
    </source>
</evidence>
<feature type="domain" description="BD-FAE-like" evidence="2">
    <location>
        <begin position="31"/>
        <end position="133"/>
    </location>
</feature>
<keyword evidence="1 3" id="KW-0378">Hydrolase</keyword>
<dbReference type="AlphaFoldDB" id="A0AAE3E1L1"/>
<proteinExistence type="predicted"/>
<dbReference type="Proteomes" id="UP001198200">
    <property type="component" value="Unassembled WGS sequence"/>
</dbReference>
<dbReference type="InterPro" id="IPR050300">
    <property type="entry name" value="GDXG_lipolytic_enzyme"/>
</dbReference>
<evidence type="ECO:0000256" key="1">
    <source>
        <dbReference type="ARBA" id="ARBA00022801"/>
    </source>
</evidence>
<dbReference type="EMBL" id="JAJEQN010000004">
    <property type="protein sequence ID" value="MCC2220548.1"/>
    <property type="molecule type" value="Genomic_DNA"/>
</dbReference>
<dbReference type="PANTHER" id="PTHR48081:SF6">
    <property type="entry name" value="PEPTIDASE S9 PROLYL OLIGOPEPTIDASE CATALYTIC DOMAIN-CONTAINING PROTEIN"/>
    <property type="match status" value="1"/>
</dbReference>
<accession>A0AAE3E1L1</accession>
<dbReference type="PANTHER" id="PTHR48081">
    <property type="entry name" value="AB HYDROLASE SUPERFAMILY PROTEIN C4A8.06C"/>
    <property type="match status" value="1"/>
</dbReference>
<dbReference type="InterPro" id="IPR049492">
    <property type="entry name" value="BD-FAE-like_dom"/>
</dbReference>
<reference evidence="3 4" key="1">
    <citation type="submission" date="2021-10" db="EMBL/GenBank/DDBJ databases">
        <title>Anaerobic single-cell dispensing facilitates the cultivation of human gut bacteria.</title>
        <authorList>
            <person name="Afrizal A."/>
        </authorList>
    </citation>
    <scope>NUCLEOTIDE SEQUENCE [LARGE SCALE GENOMIC DNA]</scope>
    <source>
        <strain evidence="3 4">CLA-AA-H224</strain>
    </source>
</reference>
<evidence type="ECO:0000313" key="3">
    <source>
        <dbReference type="EMBL" id="MCC2220548.1"/>
    </source>
</evidence>
<gene>
    <name evidence="3" type="ORF">LKD48_02630</name>
</gene>
<name>A0AAE3E1L1_9FIRM</name>
<dbReference type="InterPro" id="IPR029058">
    <property type="entry name" value="AB_hydrolase_fold"/>
</dbReference>
<comment type="caution">
    <text evidence="3">The sequence shown here is derived from an EMBL/GenBank/DDBJ whole genome shotgun (WGS) entry which is preliminary data.</text>
</comment>
<dbReference type="GO" id="GO:0016787">
    <property type="term" value="F:hydrolase activity"/>
    <property type="evidence" value="ECO:0007669"/>
    <property type="project" value="UniProtKB-KW"/>
</dbReference>
<sequence length="278" mass="30908">MELIKLNLEIPYEKAGAEKPESAAQLVCYLQQPQNMPVPRPAVVICPGGGYRYTSSRESESIAMQYLAAGMQAFVLYYNCAPAVFPCALLELAKSVSIVRSHATEWNIDPEKILVAGFSAGGHLAASLGCFWNQSFVYEPLGLLAEDIRPNGNILCYPVITSGEFAHRGSFNELCRGLDQEKYLKLTSLEKQAGTQNPPTFIWHTNEDQAVPVENSFLYTAALRKAKVPVEFHMYAHGWHGLSLANEETKCDKDGELPKVQSWMGLSITWIKDLGREY</sequence>
<dbReference type="Pfam" id="PF20434">
    <property type="entry name" value="BD-FAE"/>
    <property type="match status" value="1"/>
</dbReference>